<evidence type="ECO:0000256" key="2">
    <source>
        <dbReference type="ARBA" id="ARBA00022448"/>
    </source>
</evidence>
<feature type="signal peptide" evidence="14">
    <location>
        <begin position="1"/>
        <end position="23"/>
    </location>
</feature>
<name>A0A4Y6UCZ0_9PROT</name>
<feature type="binding site" description="axial binding residue" evidence="13">
    <location>
        <position position="348"/>
    </location>
    <ligand>
        <name>heme c</name>
        <dbReference type="ChEBI" id="CHEBI:61717"/>
        <label>3</label>
    </ligand>
    <ligandPart>
        <name>Fe</name>
        <dbReference type="ChEBI" id="CHEBI:18248"/>
    </ligandPart>
</feature>
<dbReference type="EMBL" id="CP038231">
    <property type="protein sequence ID" value="QDH14346.1"/>
    <property type="molecule type" value="Genomic_DNA"/>
</dbReference>
<evidence type="ECO:0000256" key="4">
    <source>
        <dbReference type="ARBA" id="ARBA00022617"/>
    </source>
</evidence>
<dbReference type="InterPro" id="IPR014353">
    <property type="entry name" value="Membr-bd_ADH_cyt_c"/>
</dbReference>
<reference evidence="16 17" key="1">
    <citation type="submission" date="2019-03" db="EMBL/GenBank/DDBJ databases">
        <title>The complete genome sequence of Swingsia_sp. F3b2 LMG30590(T).</title>
        <authorList>
            <person name="Chua K.-O."/>
            <person name="Chan K.-G."/>
            <person name="See-Too W.-S."/>
        </authorList>
    </citation>
    <scope>NUCLEOTIDE SEQUENCE [LARGE SCALE GENOMIC DNA]</scope>
    <source>
        <strain evidence="16 17">F3b2</strain>
    </source>
</reference>
<feature type="domain" description="Cytochrome c" evidence="15">
    <location>
        <begin position="44"/>
        <end position="147"/>
    </location>
</feature>
<evidence type="ECO:0000256" key="3">
    <source>
        <dbReference type="ARBA" id="ARBA00022475"/>
    </source>
</evidence>
<dbReference type="PANTHER" id="PTHR35008:SF8">
    <property type="entry name" value="ALCOHOL DEHYDROGENASE CYTOCHROME C SUBUNIT"/>
    <property type="match status" value="1"/>
</dbReference>
<keyword evidence="8" id="KW-0677">Repeat</keyword>
<keyword evidence="17" id="KW-1185">Reference proteome</keyword>
<evidence type="ECO:0000256" key="11">
    <source>
        <dbReference type="ARBA" id="ARBA00023136"/>
    </source>
</evidence>
<evidence type="ECO:0000256" key="13">
    <source>
        <dbReference type="PIRSR" id="PIRSR000018-51"/>
    </source>
</evidence>
<dbReference type="PANTHER" id="PTHR35008">
    <property type="entry name" value="BLL4482 PROTEIN-RELATED"/>
    <property type="match status" value="1"/>
</dbReference>
<feature type="binding site" description="covalent" evidence="12">
    <location>
        <position position="209"/>
    </location>
    <ligand>
        <name>heme c</name>
        <dbReference type="ChEBI" id="CHEBI:61717"/>
        <label>2</label>
    </ligand>
</feature>
<keyword evidence="11" id="KW-0472">Membrane</keyword>
<dbReference type="GO" id="GO:0005506">
    <property type="term" value="F:iron ion binding"/>
    <property type="evidence" value="ECO:0007669"/>
    <property type="project" value="InterPro"/>
</dbReference>
<keyword evidence="6 13" id="KW-0479">Metal-binding</keyword>
<dbReference type="Gene3D" id="1.10.760.10">
    <property type="entry name" value="Cytochrome c-like domain"/>
    <property type="match status" value="2"/>
</dbReference>
<comment type="subcellular location">
    <subcellularLocation>
        <location evidence="1">Cell membrane</location>
    </subcellularLocation>
</comment>
<keyword evidence="3" id="KW-1003">Cell membrane</keyword>
<comment type="cofactor">
    <cofactor evidence="12">
        <name>heme c</name>
        <dbReference type="ChEBI" id="CHEBI:61717"/>
    </cofactor>
    <text evidence="12">Binds 3 heme c groups covalently per subunit.</text>
</comment>
<dbReference type="GO" id="GO:0020037">
    <property type="term" value="F:heme binding"/>
    <property type="evidence" value="ECO:0007669"/>
    <property type="project" value="InterPro"/>
</dbReference>
<dbReference type="InterPro" id="IPR008168">
    <property type="entry name" value="Cyt_C_IC"/>
</dbReference>
<dbReference type="OrthoDB" id="9811281at2"/>
<keyword evidence="5" id="KW-0679">Respiratory chain</keyword>
<dbReference type="KEGG" id="swf:E3E12_03580"/>
<feature type="binding site" description="covalent" evidence="12">
    <location>
        <position position="344"/>
    </location>
    <ligand>
        <name>heme c</name>
        <dbReference type="ChEBI" id="CHEBI:61717"/>
        <label>3</label>
    </ligand>
</feature>
<keyword evidence="10 13" id="KW-0408">Iron</keyword>
<evidence type="ECO:0000256" key="9">
    <source>
        <dbReference type="ARBA" id="ARBA00022982"/>
    </source>
</evidence>
<proteinExistence type="predicted"/>
<dbReference type="PRINTS" id="PR00605">
    <property type="entry name" value="CYTCHROMECIC"/>
</dbReference>
<evidence type="ECO:0000256" key="8">
    <source>
        <dbReference type="ARBA" id="ARBA00022737"/>
    </source>
</evidence>
<dbReference type="InterPro" id="IPR009056">
    <property type="entry name" value="Cyt_c-like_dom"/>
</dbReference>
<dbReference type="InterPro" id="IPR036909">
    <property type="entry name" value="Cyt_c-like_dom_sf"/>
</dbReference>
<dbReference type="Pfam" id="PF00034">
    <property type="entry name" value="Cytochrom_C"/>
    <property type="match status" value="1"/>
</dbReference>
<evidence type="ECO:0000256" key="7">
    <source>
        <dbReference type="ARBA" id="ARBA00022729"/>
    </source>
</evidence>
<dbReference type="SUPFAM" id="SSF46626">
    <property type="entry name" value="Cytochrome c"/>
    <property type="match status" value="3"/>
</dbReference>
<dbReference type="GO" id="GO:0016614">
    <property type="term" value="F:oxidoreductase activity, acting on CH-OH group of donors"/>
    <property type="evidence" value="ECO:0007669"/>
    <property type="project" value="InterPro"/>
</dbReference>
<keyword evidence="9" id="KW-0249">Electron transport</keyword>
<feature type="binding site" description="axial binding residue" evidence="13">
    <location>
        <position position="62"/>
    </location>
    <ligand>
        <name>heme c</name>
        <dbReference type="ChEBI" id="CHEBI:61717"/>
        <label>1</label>
    </ligand>
    <ligandPart>
        <name>Fe</name>
        <dbReference type="ChEBI" id="CHEBI:18248"/>
    </ligandPart>
</feature>
<feature type="binding site" description="covalent" evidence="12">
    <location>
        <position position="212"/>
    </location>
    <ligand>
        <name>heme c</name>
        <dbReference type="ChEBI" id="CHEBI:61717"/>
        <label>2</label>
    </ligand>
</feature>
<feature type="binding site" description="covalent" evidence="12">
    <location>
        <position position="61"/>
    </location>
    <ligand>
        <name>heme c</name>
        <dbReference type="ChEBI" id="CHEBI:61717"/>
        <label>1</label>
    </ligand>
</feature>
<gene>
    <name evidence="16" type="ORF">E3E12_03580</name>
</gene>
<evidence type="ECO:0000256" key="12">
    <source>
        <dbReference type="PIRSR" id="PIRSR000018-50"/>
    </source>
</evidence>
<dbReference type="PIRSF" id="PIRSF000018">
    <property type="entry name" value="Mb_ADH_cyt_c"/>
    <property type="match status" value="1"/>
</dbReference>
<protein>
    <submittedName>
        <fullName evidence="16">Cytochrome c</fullName>
    </submittedName>
</protein>
<organism evidence="16 17">
    <name type="scientific">Formicincola oecophyllae</name>
    <dbReference type="NCBI Taxonomy" id="2558361"/>
    <lineage>
        <taxon>Bacteria</taxon>
        <taxon>Pseudomonadati</taxon>
        <taxon>Pseudomonadota</taxon>
        <taxon>Alphaproteobacteria</taxon>
        <taxon>Acetobacterales</taxon>
        <taxon>Acetobacteraceae</taxon>
        <taxon>Formicincola</taxon>
    </lineage>
</organism>
<evidence type="ECO:0000256" key="1">
    <source>
        <dbReference type="ARBA" id="ARBA00004236"/>
    </source>
</evidence>
<keyword evidence="4 12" id="KW-0349">Heme</keyword>
<evidence type="ECO:0000256" key="10">
    <source>
        <dbReference type="ARBA" id="ARBA00023004"/>
    </source>
</evidence>
<dbReference type="Proteomes" id="UP000318709">
    <property type="component" value="Chromosome"/>
</dbReference>
<feature type="chain" id="PRO_5021425632" evidence="14">
    <location>
        <begin position="24"/>
        <end position="456"/>
    </location>
</feature>
<feature type="binding site" description="axial binding residue" evidence="13">
    <location>
        <position position="213"/>
    </location>
    <ligand>
        <name>heme c</name>
        <dbReference type="ChEBI" id="CHEBI:61717"/>
        <label>2</label>
    </ligand>
    <ligandPart>
        <name>Fe</name>
        <dbReference type="ChEBI" id="CHEBI:18248"/>
    </ligandPart>
</feature>
<dbReference type="AlphaFoldDB" id="A0A4Y6UCZ0"/>
<dbReference type="PROSITE" id="PS51007">
    <property type="entry name" value="CYTC"/>
    <property type="match status" value="3"/>
</dbReference>
<accession>A0A4Y6UCZ0</accession>
<evidence type="ECO:0000313" key="17">
    <source>
        <dbReference type="Proteomes" id="UP000318709"/>
    </source>
</evidence>
<feature type="binding site" description="covalent" evidence="12">
    <location>
        <position position="58"/>
    </location>
    <ligand>
        <name>heme c</name>
        <dbReference type="ChEBI" id="CHEBI:61717"/>
        <label>1</label>
    </ligand>
</feature>
<evidence type="ECO:0000256" key="6">
    <source>
        <dbReference type="ARBA" id="ARBA00022723"/>
    </source>
</evidence>
<evidence type="ECO:0000259" key="15">
    <source>
        <dbReference type="PROSITE" id="PS51007"/>
    </source>
</evidence>
<keyword evidence="7 14" id="KW-0732">Signal</keyword>
<dbReference type="GO" id="GO:0005886">
    <property type="term" value="C:plasma membrane"/>
    <property type="evidence" value="ECO:0007669"/>
    <property type="project" value="UniProtKB-SubCell"/>
</dbReference>
<sequence length="456" mass="48859">MKLGQSLWMLPALVAALAGPAQAQNRKTPPPPPTTRQVQPNHEALVAEGAYVATASDCSACHTLAGHAPYSGGVGFPLPIGTIYAPNITPDPRYGIGTYNERDFARAVREGILPNGVTLYPAMPYPSYARMTDHDIHALYVYFHDGVKPVAQATPANTLPWPLSMRWPLTIWRWLFAPTPRQAARATAAGMGTPQLKRGAYLVEGPGHCGACHTPRSLFLAEKALTPQGGDSYLSGGQVIDGWLAPSLRGGNRTGLGRWSVDDIVTFLRTGRAAPGAAFGSMTPVITHSTHAIHPEDLKAMAVFLKTLPAAHHHKPWHYDPQALIAVQQGRLTSKGAQIYQDRCAACHGTDGRGFTTDGMSVFPPLAGNPVVLSRNPISLVHIVQSGAATQQLPESPSGFAMPAYGERLSYEEIAAVLTYIRKSWGNHGHTVSEAKVRRLARSAPPSPTSAELPKN</sequence>
<feature type="binding site" description="covalent" evidence="12">
    <location>
        <position position="347"/>
    </location>
    <ligand>
        <name>heme c</name>
        <dbReference type="ChEBI" id="CHEBI:61717"/>
        <label>3</label>
    </ligand>
</feature>
<keyword evidence="2" id="KW-0813">Transport</keyword>
<feature type="domain" description="Cytochrome c" evidence="15">
    <location>
        <begin position="331"/>
        <end position="425"/>
    </location>
</feature>
<evidence type="ECO:0000256" key="14">
    <source>
        <dbReference type="SAM" id="SignalP"/>
    </source>
</evidence>
<dbReference type="GO" id="GO:0009055">
    <property type="term" value="F:electron transfer activity"/>
    <property type="evidence" value="ECO:0007669"/>
    <property type="project" value="InterPro"/>
</dbReference>
<evidence type="ECO:0000313" key="16">
    <source>
        <dbReference type="EMBL" id="QDH14346.1"/>
    </source>
</evidence>
<evidence type="ECO:0000256" key="5">
    <source>
        <dbReference type="ARBA" id="ARBA00022660"/>
    </source>
</evidence>
<feature type="domain" description="Cytochrome c" evidence="15">
    <location>
        <begin position="194"/>
        <end position="309"/>
    </location>
</feature>
<dbReference type="InterPro" id="IPR051459">
    <property type="entry name" value="Cytochrome_c-type_DH"/>
</dbReference>